<feature type="domain" description="Ubiquitin-like protease family profile" evidence="6">
    <location>
        <begin position="541"/>
        <end position="705"/>
    </location>
</feature>
<evidence type="ECO:0000259" key="6">
    <source>
        <dbReference type="PROSITE" id="PS50600"/>
    </source>
</evidence>
<dbReference type="HOGENOM" id="CLU_022541_0_0_1"/>
<dbReference type="FunCoup" id="H3BIL1">
    <property type="interactions" value="2902"/>
</dbReference>
<dbReference type="EMBL" id="AFYH01001930">
    <property type="status" value="NOT_ANNOTATED_CDS"/>
    <property type="molecule type" value="Genomic_DNA"/>
</dbReference>
<keyword evidence="4" id="KW-0788">Thiol protease</keyword>
<protein>
    <submittedName>
        <fullName evidence="7">SUMO specific peptidase 1</fullName>
    </submittedName>
</protein>
<evidence type="ECO:0000313" key="8">
    <source>
        <dbReference type="Proteomes" id="UP000008672"/>
    </source>
</evidence>
<dbReference type="PROSITE" id="PS50600">
    <property type="entry name" value="ULP_PROTEASE"/>
    <property type="match status" value="1"/>
</dbReference>
<dbReference type="GO" id="GO:0016926">
    <property type="term" value="P:protein desumoylation"/>
    <property type="evidence" value="ECO:0007669"/>
    <property type="project" value="TreeGrafter"/>
</dbReference>
<evidence type="ECO:0000313" key="7">
    <source>
        <dbReference type="Ensembl" id="ENSLACP00000021732.1"/>
    </source>
</evidence>
<gene>
    <name evidence="7" type="primary">SENP1</name>
</gene>
<evidence type="ECO:0000256" key="5">
    <source>
        <dbReference type="SAM" id="MobiDB-lite"/>
    </source>
</evidence>
<dbReference type="Proteomes" id="UP000008672">
    <property type="component" value="Unassembled WGS sequence"/>
</dbReference>
<dbReference type="InterPro" id="IPR038765">
    <property type="entry name" value="Papain-like_cys_pep_sf"/>
</dbReference>
<dbReference type="Gene3D" id="3.40.395.10">
    <property type="entry name" value="Adenoviral Proteinase, Chain A"/>
    <property type="match status" value="1"/>
</dbReference>
<keyword evidence="2" id="KW-0645">Protease</keyword>
<keyword evidence="8" id="KW-1185">Reference proteome</keyword>
<dbReference type="SUPFAM" id="SSF54001">
    <property type="entry name" value="Cysteine proteinases"/>
    <property type="match status" value="1"/>
</dbReference>
<comment type="similarity">
    <text evidence="1">Belongs to the peptidase C48 family.</text>
</comment>
<dbReference type="eggNOG" id="KOG0778">
    <property type="taxonomic scope" value="Eukaryota"/>
</dbReference>
<dbReference type="Bgee" id="ENSLACG00000019096">
    <property type="expression patterns" value="Expressed in pectoral fin and 6 other cell types or tissues"/>
</dbReference>
<dbReference type="PANTHER" id="PTHR12606:SF30">
    <property type="entry name" value="SENTRIN-SPECIFIC PROTEASE 1"/>
    <property type="match status" value="1"/>
</dbReference>
<evidence type="ECO:0000256" key="2">
    <source>
        <dbReference type="ARBA" id="ARBA00022670"/>
    </source>
</evidence>
<organism evidence="7 8">
    <name type="scientific">Latimeria chalumnae</name>
    <name type="common">Coelacanth</name>
    <dbReference type="NCBI Taxonomy" id="7897"/>
    <lineage>
        <taxon>Eukaryota</taxon>
        <taxon>Metazoa</taxon>
        <taxon>Chordata</taxon>
        <taxon>Craniata</taxon>
        <taxon>Vertebrata</taxon>
        <taxon>Euteleostomi</taxon>
        <taxon>Coelacanthiformes</taxon>
        <taxon>Coelacanthidae</taxon>
        <taxon>Latimeria</taxon>
    </lineage>
</organism>
<dbReference type="GO" id="GO:0016929">
    <property type="term" value="F:deSUMOylase activity"/>
    <property type="evidence" value="ECO:0007669"/>
    <property type="project" value="TreeGrafter"/>
</dbReference>
<keyword evidence="3" id="KW-0378">Hydrolase</keyword>
<dbReference type="GO" id="GO:0060255">
    <property type="term" value="P:regulation of macromolecule metabolic process"/>
    <property type="evidence" value="ECO:0007669"/>
    <property type="project" value="UniProtKB-ARBA"/>
</dbReference>
<dbReference type="GO" id="GO:0005634">
    <property type="term" value="C:nucleus"/>
    <property type="evidence" value="ECO:0007669"/>
    <property type="project" value="TreeGrafter"/>
</dbReference>
<name>H3BIL1_LATCH</name>
<feature type="region of interest" description="Disordered" evidence="5">
    <location>
        <begin position="149"/>
        <end position="177"/>
    </location>
</feature>
<sequence>MLNKLYGWLVPPWGSPETGGDSGSDPAGTGTGTSSDPGTWLNSRKRPLGSIQDSNQSDGHDSKRFKMGDLVDSMKSAAEGVKQSTSSMMMWMKNKSPDLSSMFIAQPSSLLQRRPALGETVLSKNQVWMLNNSNTELKTNVVCFPGSKLESRPEEEHQALRSERQNASGDHKMPSKMAKKIQMEANTTNGHSRSAVLSTVSLPQKPKLGRSLHLEKSKTPSGMLNSNVGKSGSQEYMSVYEKMFPIKAVSSPSRKSMSCTSCFGLQRRRRKCSSAVEEEEKEVYRQLLHIVTGNSFRVYSPVSAIQSHRDLSRFLSLKKYSFQKVISDDEQSLEGQSTSLSFDLESSQVSSAITSPAQMSSKTASPSPASGHLLNMGNALGSGDLASQILQDNLDGQSTASDSDSVIVVKVKDATEPKNRSLSIFQGELWIKELTSLYDSRARERQRQIEEQEALTLRLQKQRLEDQGYSPKDSIDLHLRVPLENEAPVTALPEEEKDDDKVRKEKVEKEFPELTEEMEEDIRRAFRSGHQDEVLSDAFRLTITRKDIQTLNHLNWLNDEIINFYMNLLVERSKEKGMPKVHAFNTFFFPKLKMSGFQAVKRWTKKVDIFQMSLLLVPVHLGVHWCLAVVDFRSKTIAYYDSMGGNNTEACKILLQYLKQESLDKKKQVFDETGWKLTSKKSQEIPQQMNGSDCGMFTCKYADYITKDKAITFTQQHMPYFRRRMVWEILHRKLL</sequence>
<dbReference type="Ensembl" id="ENSLACT00000021873.1">
    <property type="protein sequence ID" value="ENSLACP00000021732.1"/>
    <property type="gene ID" value="ENSLACG00000019096.1"/>
</dbReference>
<dbReference type="STRING" id="7897.ENSLACP00000021732"/>
<feature type="region of interest" description="Disordered" evidence="5">
    <location>
        <begin position="1"/>
        <end position="65"/>
    </location>
</feature>
<reference evidence="7" key="3">
    <citation type="submission" date="2025-09" db="UniProtKB">
        <authorList>
            <consortium name="Ensembl"/>
        </authorList>
    </citation>
    <scope>IDENTIFICATION</scope>
</reference>
<feature type="region of interest" description="Disordered" evidence="5">
    <location>
        <begin position="353"/>
        <end position="376"/>
    </location>
</feature>
<accession>H3BIL1</accession>
<feature type="compositionally biased region" description="Low complexity" evidence="5">
    <location>
        <begin position="23"/>
        <end position="39"/>
    </location>
</feature>
<evidence type="ECO:0000256" key="4">
    <source>
        <dbReference type="ARBA" id="ARBA00022807"/>
    </source>
</evidence>
<dbReference type="GO" id="GO:0080090">
    <property type="term" value="P:regulation of primary metabolic process"/>
    <property type="evidence" value="ECO:0007669"/>
    <property type="project" value="UniProtKB-ARBA"/>
</dbReference>
<feature type="compositionally biased region" description="Polar residues" evidence="5">
    <location>
        <begin position="353"/>
        <end position="368"/>
    </location>
</feature>
<evidence type="ECO:0000256" key="3">
    <source>
        <dbReference type="ARBA" id="ARBA00022801"/>
    </source>
</evidence>
<dbReference type="GO" id="GO:0006508">
    <property type="term" value="P:proteolysis"/>
    <property type="evidence" value="ECO:0007669"/>
    <property type="project" value="UniProtKB-KW"/>
</dbReference>
<dbReference type="InParanoid" id="H3BIL1"/>
<reference evidence="8" key="1">
    <citation type="submission" date="2011-08" db="EMBL/GenBank/DDBJ databases">
        <title>The draft genome of Latimeria chalumnae.</title>
        <authorList>
            <person name="Di Palma F."/>
            <person name="Alfoldi J."/>
            <person name="Johnson J."/>
            <person name="Berlin A."/>
            <person name="Gnerre S."/>
            <person name="Jaffe D."/>
            <person name="MacCallum I."/>
            <person name="Young S."/>
            <person name="Walker B.J."/>
            <person name="Lander E."/>
            <person name="Lindblad-Toh K."/>
        </authorList>
    </citation>
    <scope>NUCLEOTIDE SEQUENCE [LARGE SCALE GENOMIC DNA]</scope>
    <source>
        <strain evidence="8">Wild caught</strain>
    </source>
</reference>
<proteinExistence type="inferred from homology"/>
<dbReference type="FunFam" id="3.40.395.10:FF:000001">
    <property type="entry name" value="Sentrin-specific protease 1"/>
    <property type="match status" value="1"/>
</dbReference>
<dbReference type="Pfam" id="PF02902">
    <property type="entry name" value="Peptidase_C48"/>
    <property type="match status" value="1"/>
</dbReference>
<dbReference type="GeneTree" id="ENSGT00940000155489"/>
<evidence type="ECO:0000256" key="1">
    <source>
        <dbReference type="ARBA" id="ARBA00005234"/>
    </source>
</evidence>
<dbReference type="PANTHER" id="PTHR12606">
    <property type="entry name" value="SENTRIN/SUMO-SPECIFIC PROTEASE"/>
    <property type="match status" value="1"/>
</dbReference>
<reference evidence="7" key="2">
    <citation type="submission" date="2025-08" db="UniProtKB">
        <authorList>
            <consortium name="Ensembl"/>
        </authorList>
    </citation>
    <scope>IDENTIFICATION</scope>
</reference>
<dbReference type="AlphaFoldDB" id="H3BIL1"/>
<feature type="compositionally biased region" description="Basic and acidic residues" evidence="5">
    <location>
        <begin position="149"/>
        <end position="173"/>
    </location>
</feature>
<dbReference type="InterPro" id="IPR003653">
    <property type="entry name" value="Peptidase_C48_C"/>
</dbReference>
<dbReference type="OMA" id="NNTEACK"/>